<feature type="domain" description="Bro-N" evidence="1">
    <location>
        <begin position="1"/>
        <end position="111"/>
    </location>
</feature>
<dbReference type="RefSeq" id="WP_107866986.1">
    <property type="nucleotide sequence ID" value="NZ_QAON01000027.1"/>
</dbReference>
<dbReference type="Pfam" id="PF02498">
    <property type="entry name" value="Bro-N"/>
    <property type="match status" value="1"/>
</dbReference>
<dbReference type="OrthoDB" id="2233792at2"/>
<sequence length="341" mass="38407">MTNSSLAFHATQFEIIERAGQVWLQAAQIAKALAYKKDDAITQIYERNKDEFPSSMTETLKLSVSGNYQKTVRIFSLRGAHLIAMFARTPVAKEFRKWVLDVLDKEVGQNNPQTISQNPHLYLRDTIQAVAKGDRGMYKALYNRLYRKFQVTSYKELNDTQCIEAAEFIKSVEGEYIAKQQPQYNQLALSDGQHYVVAKDGVVIYHKVLSDRIAKKYLSDITKQEEPNNLSLLNRDTTNKVMDYIASLHDEINRLGGTTPSYPPFNIETIVRAVVTTMVDRSRMLLSFNTSTGQPSISFIPQDCWVVTSDNIANIVGSSDGVPKKLLPDIAKAAVNRLSGN</sequence>
<evidence type="ECO:0000313" key="2">
    <source>
        <dbReference type="EMBL" id="PTQ86799.1"/>
    </source>
</evidence>
<dbReference type="Proteomes" id="UP000244223">
    <property type="component" value="Unassembled WGS sequence"/>
</dbReference>
<evidence type="ECO:0000313" key="3">
    <source>
        <dbReference type="Proteomes" id="UP000244223"/>
    </source>
</evidence>
<dbReference type="SMART" id="SM01040">
    <property type="entry name" value="Bro-N"/>
    <property type="match status" value="1"/>
</dbReference>
<dbReference type="EMBL" id="QAON01000027">
    <property type="protein sequence ID" value="PTQ86799.1"/>
    <property type="molecule type" value="Genomic_DNA"/>
</dbReference>
<comment type="caution">
    <text evidence="2">The sequence shown here is derived from an EMBL/GenBank/DDBJ whole genome shotgun (WGS) entry which is preliminary data.</text>
</comment>
<organism evidence="2 3">
    <name type="scientific">Agitococcus lubricus</name>
    <dbReference type="NCBI Taxonomy" id="1077255"/>
    <lineage>
        <taxon>Bacteria</taxon>
        <taxon>Pseudomonadati</taxon>
        <taxon>Pseudomonadota</taxon>
        <taxon>Gammaproteobacteria</taxon>
        <taxon>Moraxellales</taxon>
        <taxon>Moraxellaceae</taxon>
        <taxon>Agitococcus</taxon>
    </lineage>
</organism>
<evidence type="ECO:0000259" key="1">
    <source>
        <dbReference type="PROSITE" id="PS51750"/>
    </source>
</evidence>
<dbReference type="InterPro" id="IPR003497">
    <property type="entry name" value="BRO_N_domain"/>
</dbReference>
<dbReference type="PROSITE" id="PS51750">
    <property type="entry name" value="BRO_N"/>
    <property type="match status" value="1"/>
</dbReference>
<accession>A0A2T5ISG3</accession>
<proteinExistence type="predicted"/>
<dbReference type="AlphaFoldDB" id="A0A2T5ISG3"/>
<name>A0A2T5ISG3_9GAMM</name>
<protein>
    <submittedName>
        <fullName evidence="2">ORF6C domain-containing protein</fullName>
    </submittedName>
</protein>
<keyword evidence="3" id="KW-1185">Reference proteome</keyword>
<gene>
    <name evidence="2" type="ORF">C8N29_1275</name>
</gene>
<reference evidence="2 3" key="1">
    <citation type="submission" date="2018-04" db="EMBL/GenBank/DDBJ databases">
        <title>Genomic Encyclopedia of Archaeal and Bacterial Type Strains, Phase II (KMG-II): from individual species to whole genera.</title>
        <authorList>
            <person name="Goeker M."/>
        </authorList>
    </citation>
    <scope>NUCLEOTIDE SEQUENCE [LARGE SCALE GENOMIC DNA]</scope>
    <source>
        <strain evidence="2 3">DSM 5822</strain>
    </source>
</reference>